<dbReference type="GO" id="GO:0035516">
    <property type="term" value="F:broad specificity oxidative DNA demethylase activity"/>
    <property type="evidence" value="ECO:0007669"/>
    <property type="project" value="TreeGrafter"/>
</dbReference>
<dbReference type="STRING" id="1316194.A0A1Q5UBI4"/>
<gene>
    <name evidence="4" type="ORF">PENSUB_4766</name>
</gene>
<dbReference type="PANTHER" id="PTHR31573">
    <property type="entry name" value="ALPHA-KETOGLUTARATE-DEPENDENT DIOXYGENASE ALKB HOMOLOG 2"/>
    <property type="match status" value="1"/>
</dbReference>
<dbReference type="AlphaFoldDB" id="A0A1Q5UBI4"/>
<reference evidence="4 5" key="1">
    <citation type="submission" date="2016-10" db="EMBL/GenBank/DDBJ databases">
        <title>Genome sequence of the ascomycete fungus Penicillium subrubescens.</title>
        <authorList>
            <person name="De Vries R.P."/>
            <person name="Peng M."/>
            <person name="Dilokpimol A."/>
            <person name="Hilden K."/>
            <person name="Makela M.R."/>
            <person name="Grigoriev I."/>
            <person name="Riley R."/>
            <person name="Granchi Z."/>
        </authorList>
    </citation>
    <scope>NUCLEOTIDE SEQUENCE [LARGE SCALE GENOMIC DNA]</scope>
    <source>
        <strain evidence="4 5">CBS 132785</strain>
    </source>
</reference>
<dbReference type="InterPro" id="IPR005123">
    <property type="entry name" value="Oxoglu/Fe-dep_dioxygenase_dom"/>
</dbReference>
<evidence type="ECO:0000313" key="4">
    <source>
        <dbReference type="EMBL" id="OKP09842.1"/>
    </source>
</evidence>
<evidence type="ECO:0000259" key="3">
    <source>
        <dbReference type="PROSITE" id="PS51471"/>
    </source>
</evidence>
<dbReference type="GO" id="GO:0008198">
    <property type="term" value="F:ferrous iron binding"/>
    <property type="evidence" value="ECO:0007669"/>
    <property type="project" value="TreeGrafter"/>
</dbReference>
<dbReference type="PANTHER" id="PTHR31573:SF4">
    <property type="entry name" value="FE2OG DIOXYGENASE DOMAIN-CONTAINING PROTEIN"/>
    <property type="match status" value="1"/>
</dbReference>
<dbReference type="InterPro" id="IPR027450">
    <property type="entry name" value="AlkB-like"/>
</dbReference>
<sequence>MPLTLLGPVSLSEGSKRLAPETEPIAMRTRKRMKEPSETQHSTTTEDSAQDIDEVEKGTDEVQQRRGEPPIWANTRQQLTDALEWYRSMQGGAAHKEKKCTGFLLDGDNGDRSFMNDEVFITRMGGGCEKDQAGSLHLKMDQSPNGVIITSIMASFQEQKPVGVVIGSNNTLLRIEIPHRYCVMDWFLITDVWMEKMGKYAGYRVRLEKLNLSTKGWWTKQGSDESLPLRHSNQPPPSQKCGQCGKSSVQIYVRPGWTCLEKSCSKFWKFRDTEPKDFEFHPDFLDYRHPRGPDIPNPGPLAKIVDRNTEPLEGIADREEWRGIVCPECRKCIQRVTWDSWDCANDFSRGPRETCCYKVVRKMREIPLESVLDGVKPYTSRQMEGKLEPVVDKDSLKPYEVRTYQLPGVGLITHFVSNASINGRTDGPNDMFGQLQKLDLGLRRYPLGSAQGEHASDKARAEPAKATLAKAKPATPKRVNIKRVRAKLVKAKPAQLRKLNHHHLNANIALVGVPYKYVVSVDSKAFSDAPAEILTALGRLSWATDNAVTRAGDQYQPPNELLALGYFKNMKIGFHDDGESALGPTIATLSLGTRSRMYIRMKGKYYFGVSNSNIPTPGDPVLPRCIKEEQRRSLKKDFEADRITNDVYNKRRKAMLQRSNTKQPPKLLTLELKHGDLVVMHGAELQKYYEHSVEPDKGLRFALTARYIESKNEADLQKGEFKLQDNQIYDGQ</sequence>
<evidence type="ECO:0000256" key="1">
    <source>
        <dbReference type="PIRSR" id="PIRSR632852-1"/>
    </source>
</evidence>
<dbReference type="Gene3D" id="2.60.120.590">
    <property type="entry name" value="Alpha-ketoglutarate-dependent dioxygenase AlkB-like"/>
    <property type="match status" value="1"/>
</dbReference>
<dbReference type="Pfam" id="PF13532">
    <property type="entry name" value="2OG-FeII_Oxy_2"/>
    <property type="match status" value="1"/>
</dbReference>
<feature type="binding site" evidence="1">
    <location>
        <position position="691"/>
    </location>
    <ligand>
        <name>2-oxoglutarate</name>
        <dbReference type="ChEBI" id="CHEBI:16810"/>
    </ligand>
</feature>
<dbReference type="GO" id="GO:0006307">
    <property type="term" value="P:DNA alkylation repair"/>
    <property type="evidence" value="ECO:0007669"/>
    <property type="project" value="TreeGrafter"/>
</dbReference>
<evidence type="ECO:0000313" key="5">
    <source>
        <dbReference type="Proteomes" id="UP000186955"/>
    </source>
</evidence>
<keyword evidence="5" id="KW-1185">Reference proteome</keyword>
<name>A0A1Q5UBI4_9EURO</name>
<dbReference type="InterPro" id="IPR037151">
    <property type="entry name" value="AlkB-like_sf"/>
</dbReference>
<feature type="region of interest" description="Disordered" evidence="2">
    <location>
        <begin position="1"/>
        <end position="66"/>
    </location>
</feature>
<dbReference type="InterPro" id="IPR032852">
    <property type="entry name" value="ALKBH2"/>
</dbReference>
<dbReference type="GO" id="GO:0051747">
    <property type="term" value="F:cytosine C-5 DNA demethylase activity"/>
    <property type="evidence" value="ECO:0007669"/>
    <property type="project" value="TreeGrafter"/>
</dbReference>
<comment type="caution">
    <text evidence="4">The sequence shown here is derived from an EMBL/GenBank/DDBJ whole genome shotgun (WGS) entry which is preliminary data.</text>
</comment>
<dbReference type="Proteomes" id="UP000186955">
    <property type="component" value="Unassembled WGS sequence"/>
</dbReference>
<proteinExistence type="predicted"/>
<feature type="domain" description="Fe2OG dioxygenase" evidence="3">
    <location>
        <begin position="557"/>
        <end position="709"/>
    </location>
</feature>
<dbReference type="PROSITE" id="PS51471">
    <property type="entry name" value="FE2OG_OXY"/>
    <property type="match status" value="1"/>
</dbReference>
<organism evidence="4 5">
    <name type="scientific">Penicillium subrubescens</name>
    <dbReference type="NCBI Taxonomy" id="1316194"/>
    <lineage>
        <taxon>Eukaryota</taxon>
        <taxon>Fungi</taxon>
        <taxon>Dikarya</taxon>
        <taxon>Ascomycota</taxon>
        <taxon>Pezizomycotina</taxon>
        <taxon>Eurotiomycetes</taxon>
        <taxon>Eurotiomycetidae</taxon>
        <taxon>Eurotiales</taxon>
        <taxon>Aspergillaceae</taxon>
        <taxon>Penicillium</taxon>
    </lineage>
</organism>
<dbReference type="EMBL" id="MNBE01000438">
    <property type="protein sequence ID" value="OKP09842.1"/>
    <property type="molecule type" value="Genomic_DNA"/>
</dbReference>
<evidence type="ECO:0000256" key="2">
    <source>
        <dbReference type="SAM" id="MobiDB-lite"/>
    </source>
</evidence>
<dbReference type="SUPFAM" id="SSF51197">
    <property type="entry name" value="Clavaminate synthase-like"/>
    <property type="match status" value="1"/>
</dbReference>
<accession>A0A1Q5UBI4</accession>
<feature type="binding site" evidence="1">
    <location>
        <position position="575"/>
    </location>
    <ligand>
        <name>2-oxoglutarate</name>
        <dbReference type="ChEBI" id="CHEBI:16810"/>
    </ligand>
</feature>
<feature type="compositionally biased region" description="Basic and acidic residues" evidence="2">
    <location>
        <begin position="55"/>
        <end position="66"/>
    </location>
</feature>
<protein>
    <recommendedName>
        <fullName evidence="3">Fe2OG dioxygenase domain-containing protein</fullName>
    </recommendedName>
</protein>